<reference evidence="1" key="3">
    <citation type="submission" date="2021-05" db="UniProtKB">
        <authorList>
            <consortium name="EnsemblPlants"/>
        </authorList>
    </citation>
    <scope>IDENTIFICATION</scope>
    <source>
        <strain evidence="1">cv. B73</strain>
    </source>
</reference>
<dbReference type="FunCoup" id="A0A804PY08">
    <property type="interactions" value="1671"/>
</dbReference>
<dbReference type="Proteomes" id="UP000007305">
    <property type="component" value="Chromosome 6"/>
</dbReference>
<protein>
    <submittedName>
        <fullName evidence="1">Uncharacterized protein</fullName>
    </submittedName>
</protein>
<organism evidence="1 2">
    <name type="scientific">Zea mays</name>
    <name type="common">Maize</name>
    <dbReference type="NCBI Taxonomy" id="4577"/>
    <lineage>
        <taxon>Eukaryota</taxon>
        <taxon>Viridiplantae</taxon>
        <taxon>Streptophyta</taxon>
        <taxon>Embryophyta</taxon>
        <taxon>Tracheophyta</taxon>
        <taxon>Spermatophyta</taxon>
        <taxon>Magnoliopsida</taxon>
        <taxon>Liliopsida</taxon>
        <taxon>Poales</taxon>
        <taxon>Poaceae</taxon>
        <taxon>PACMAD clade</taxon>
        <taxon>Panicoideae</taxon>
        <taxon>Andropogonodae</taxon>
        <taxon>Andropogoneae</taxon>
        <taxon>Tripsacinae</taxon>
        <taxon>Zea</taxon>
    </lineage>
</organism>
<reference evidence="1" key="2">
    <citation type="submission" date="2019-07" db="EMBL/GenBank/DDBJ databases">
        <authorList>
            <person name="Seetharam A."/>
            <person name="Woodhouse M."/>
            <person name="Cannon E."/>
        </authorList>
    </citation>
    <scope>NUCLEOTIDE SEQUENCE [LARGE SCALE GENOMIC DNA]</scope>
    <source>
        <strain evidence="1">cv. B73</strain>
    </source>
</reference>
<reference evidence="2" key="1">
    <citation type="journal article" date="2009" name="Science">
        <title>The B73 maize genome: complexity, diversity, and dynamics.</title>
        <authorList>
            <person name="Schnable P.S."/>
            <person name="Ware D."/>
            <person name="Fulton R.S."/>
            <person name="Stein J.C."/>
            <person name="Wei F."/>
            <person name="Pasternak S."/>
            <person name="Liang C."/>
            <person name="Zhang J."/>
            <person name="Fulton L."/>
            <person name="Graves T.A."/>
            <person name="Minx P."/>
            <person name="Reily A.D."/>
            <person name="Courtney L."/>
            <person name="Kruchowski S.S."/>
            <person name="Tomlinson C."/>
            <person name="Strong C."/>
            <person name="Delehaunty K."/>
            <person name="Fronick C."/>
            <person name="Courtney B."/>
            <person name="Rock S.M."/>
            <person name="Belter E."/>
            <person name="Du F."/>
            <person name="Kim K."/>
            <person name="Abbott R.M."/>
            <person name="Cotton M."/>
            <person name="Levy A."/>
            <person name="Marchetto P."/>
            <person name="Ochoa K."/>
            <person name="Jackson S.M."/>
            <person name="Gillam B."/>
            <person name="Chen W."/>
            <person name="Yan L."/>
            <person name="Higginbotham J."/>
            <person name="Cardenas M."/>
            <person name="Waligorski J."/>
            <person name="Applebaum E."/>
            <person name="Phelps L."/>
            <person name="Falcone J."/>
            <person name="Kanchi K."/>
            <person name="Thane T."/>
            <person name="Scimone A."/>
            <person name="Thane N."/>
            <person name="Henke J."/>
            <person name="Wang T."/>
            <person name="Ruppert J."/>
            <person name="Shah N."/>
            <person name="Rotter K."/>
            <person name="Hodges J."/>
            <person name="Ingenthron E."/>
            <person name="Cordes M."/>
            <person name="Kohlberg S."/>
            <person name="Sgro J."/>
            <person name="Delgado B."/>
            <person name="Mead K."/>
            <person name="Chinwalla A."/>
            <person name="Leonard S."/>
            <person name="Crouse K."/>
            <person name="Collura K."/>
            <person name="Kudrna D."/>
            <person name="Currie J."/>
            <person name="He R."/>
            <person name="Angelova A."/>
            <person name="Rajasekar S."/>
            <person name="Mueller T."/>
            <person name="Lomeli R."/>
            <person name="Scara G."/>
            <person name="Ko A."/>
            <person name="Delaney K."/>
            <person name="Wissotski M."/>
            <person name="Lopez G."/>
            <person name="Campos D."/>
            <person name="Braidotti M."/>
            <person name="Ashley E."/>
            <person name="Golser W."/>
            <person name="Kim H."/>
            <person name="Lee S."/>
            <person name="Lin J."/>
            <person name="Dujmic Z."/>
            <person name="Kim W."/>
            <person name="Talag J."/>
            <person name="Zuccolo A."/>
            <person name="Fan C."/>
            <person name="Sebastian A."/>
            <person name="Kramer M."/>
            <person name="Spiegel L."/>
            <person name="Nascimento L."/>
            <person name="Zutavern T."/>
            <person name="Miller B."/>
            <person name="Ambroise C."/>
            <person name="Muller S."/>
            <person name="Spooner W."/>
            <person name="Narechania A."/>
            <person name="Ren L."/>
            <person name="Wei S."/>
            <person name="Kumari S."/>
            <person name="Faga B."/>
            <person name="Levy M.J."/>
            <person name="McMahan L."/>
            <person name="Van Buren P."/>
            <person name="Vaughn M.W."/>
            <person name="Ying K."/>
            <person name="Yeh C.-T."/>
            <person name="Emrich S.J."/>
            <person name="Jia Y."/>
            <person name="Kalyanaraman A."/>
            <person name="Hsia A.-P."/>
            <person name="Barbazuk W.B."/>
            <person name="Baucom R.S."/>
            <person name="Brutnell T.P."/>
            <person name="Carpita N.C."/>
            <person name="Chaparro C."/>
            <person name="Chia J.-M."/>
            <person name="Deragon J.-M."/>
            <person name="Estill J.C."/>
            <person name="Fu Y."/>
            <person name="Jeddeloh J.A."/>
            <person name="Han Y."/>
            <person name="Lee H."/>
            <person name="Li P."/>
            <person name="Lisch D.R."/>
            <person name="Liu S."/>
            <person name="Liu Z."/>
            <person name="Nagel D.H."/>
            <person name="McCann M.C."/>
            <person name="SanMiguel P."/>
            <person name="Myers A.M."/>
            <person name="Nettleton D."/>
            <person name="Nguyen J."/>
            <person name="Penning B.W."/>
            <person name="Ponnala L."/>
            <person name="Schneider K.L."/>
            <person name="Schwartz D.C."/>
            <person name="Sharma A."/>
            <person name="Soderlund C."/>
            <person name="Springer N.M."/>
            <person name="Sun Q."/>
            <person name="Wang H."/>
            <person name="Waterman M."/>
            <person name="Westerman R."/>
            <person name="Wolfgruber T.K."/>
            <person name="Yang L."/>
            <person name="Yu Y."/>
            <person name="Zhang L."/>
            <person name="Zhou S."/>
            <person name="Zhu Q."/>
            <person name="Bennetzen J.L."/>
            <person name="Dawe R.K."/>
            <person name="Jiang J."/>
            <person name="Jiang N."/>
            <person name="Presting G.G."/>
            <person name="Wessler S.R."/>
            <person name="Aluru S."/>
            <person name="Martienssen R.A."/>
            <person name="Clifton S.W."/>
            <person name="McCombie W.R."/>
            <person name="Wing R.A."/>
            <person name="Wilson R.K."/>
        </authorList>
    </citation>
    <scope>NUCLEOTIDE SEQUENCE [LARGE SCALE GENOMIC DNA]</scope>
    <source>
        <strain evidence="2">cv. B73</strain>
    </source>
</reference>
<dbReference type="PANTHER" id="PTHR36800:SF1">
    <property type="entry name" value="POLYAMINE-MODULATED FACTOR 1-BINDING PROTEIN"/>
    <property type="match status" value="1"/>
</dbReference>
<dbReference type="EnsemblPlants" id="Zm00001eb283780_T003">
    <property type="protein sequence ID" value="Zm00001eb283780_P003"/>
    <property type="gene ID" value="Zm00001eb283780"/>
</dbReference>
<evidence type="ECO:0000313" key="1">
    <source>
        <dbReference type="EnsemblPlants" id="Zm00001eb283780_P003"/>
    </source>
</evidence>
<gene>
    <name evidence="1" type="primary">LOC100278188</name>
</gene>
<evidence type="ECO:0000313" key="2">
    <source>
        <dbReference type="Proteomes" id="UP000007305"/>
    </source>
</evidence>
<evidence type="ECO:0007829" key="3">
    <source>
        <dbReference type="PeptideAtlas" id="A0A804PY08"/>
    </source>
</evidence>
<proteinExistence type="evidence at protein level"/>
<keyword evidence="3" id="KW-1267">Proteomics identification</keyword>
<sequence>MAHSPSGSHVAATSVGNEAFTDAVAEDGGDSKLSALLFAIVRPRLVVADAEFPSSCFLRGIFDAGVRGLSPPLVSVAWFQCVLRIATNLVHIHPILLDEIASDTSSIFLLLEWTRYCSESENGALLLYLQSKSDVSQQVQDGLQSMLKTSSEIARCDGEIDAELERARDAVAENARALHDERERVQKAALAALDILSGGRCVI</sequence>
<dbReference type="InParanoid" id="A0A804PY08"/>
<keyword evidence="2" id="KW-1185">Reference proteome</keyword>
<dbReference type="PANTHER" id="PTHR36800">
    <property type="entry name" value="POLYAMINE-MODULATED FACTOR 1-BINDING PROTEIN"/>
    <property type="match status" value="1"/>
</dbReference>
<dbReference type="AlphaFoldDB" id="A0A804PY08"/>
<dbReference type="Gramene" id="Zm00001eb283780_T003">
    <property type="protein sequence ID" value="Zm00001eb283780_P003"/>
    <property type="gene ID" value="Zm00001eb283780"/>
</dbReference>
<name>A0A804PY08_MAIZE</name>
<accession>A0A804PY08</accession>